<sequence length="224" mass="24550">MPRDGMDGRTWFAARGRHPTTLGGQPAECCWPVRQAQSTKHRRWAFERDASQTRPHIGLCPRAPTARRSRVAFVIRGGGGGGGGRGFMLQQPSPAVAGAACREPPDVPMSALIFTAGPLCRIFGLRLHCRTRRLRQLYKLHLCATPVDALPLRRTTLRCPPPALRPSRAHCQPGALPRGRRQGYGPLNRGSEVVGKLSLHTAFPPLTPSIPSYSPIHLTFSYIT</sequence>
<name>A0A9P4KAB2_9PLEO</name>
<feature type="region of interest" description="Disordered" evidence="1">
    <location>
        <begin position="163"/>
        <end position="187"/>
    </location>
</feature>
<comment type="caution">
    <text evidence="2">The sequence shown here is derived from an EMBL/GenBank/DDBJ whole genome shotgun (WGS) entry which is preliminary data.</text>
</comment>
<dbReference type="EMBL" id="ML986620">
    <property type="protein sequence ID" value="KAF2263988.1"/>
    <property type="molecule type" value="Genomic_DNA"/>
</dbReference>
<gene>
    <name evidence="2" type="ORF">CC78DRAFT_259369</name>
</gene>
<dbReference type="AlphaFoldDB" id="A0A9P4KAB2"/>
<evidence type="ECO:0000313" key="3">
    <source>
        <dbReference type="Proteomes" id="UP000800093"/>
    </source>
</evidence>
<keyword evidence="3" id="KW-1185">Reference proteome</keyword>
<protein>
    <submittedName>
        <fullName evidence="2">Uncharacterized protein</fullName>
    </submittedName>
</protein>
<accession>A0A9P4KAB2</accession>
<organism evidence="2 3">
    <name type="scientific">Lojkania enalia</name>
    <dbReference type="NCBI Taxonomy" id="147567"/>
    <lineage>
        <taxon>Eukaryota</taxon>
        <taxon>Fungi</taxon>
        <taxon>Dikarya</taxon>
        <taxon>Ascomycota</taxon>
        <taxon>Pezizomycotina</taxon>
        <taxon>Dothideomycetes</taxon>
        <taxon>Pleosporomycetidae</taxon>
        <taxon>Pleosporales</taxon>
        <taxon>Pleosporales incertae sedis</taxon>
        <taxon>Lojkania</taxon>
    </lineage>
</organism>
<dbReference type="Proteomes" id="UP000800093">
    <property type="component" value="Unassembled WGS sequence"/>
</dbReference>
<evidence type="ECO:0000256" key="1">
    <source>
        <dbReference type="SAM" id="MobiDB-lite"/>
    </source>
</evidence>
<proteinExistence type="predicted"/>
<reference evidence="3" key="1">
    <citation type="journal article" date="2020" name="Stud. Mycol.">
        <title>101 Dothideomycetes genomes: A test case for predicting lifestyles and emergence of pathogens.</title>
        <authorList>
            <person name="Haridas S."/>
            <person name="Albert R."/>
            <person name="Binder M."/>
            <person name="Bloem J."/>
            <person name="LaButti K."/>
            <person name="Salamov A."/>
            <person name="Andreopoulos B."/>
            <person name="Baker S."/>
            <person name="Barry K."/>
            <person name="Bills G."/>
            <person name="Bluhm B."/>
            <person name="Cannon C."/>
            <person name="Castanera R."/>
            <person name="Culley D."/>
            <person name="Daum C."/>
            <person name="Ezra D."/>
            <person name="Gonzalez J."/>
            <person name="Henrissat B."/>
            <person name="Kuo A."/>
            <person name="Liang C."/>
            <person name="Lipzen A."/>
            <person name="Lutzoni F."/>
            <person name="Magnuson J."/>
            <person name="Mondo S."/>
            <person name="Nolan M."/>
            <person name="Ohm R."/>
            <person name="Pangilinan J."/>
            <person name="Park H.-J."/>
            <person name="Ramirez L."/>
            <person name="Alfaro M."/>
            <person name="Sun H."/>
            <person name="Tritt A."/>
            <person name="Yoshinaga Y."/>
            <person name="Zwiers L.-H."/>
            <person name="Turgeon B."/>
            <person name="Goodwin S."/>
            <person name="Spatafora J."/>
            <person name="Crous P."/>
            <person name="Grigoriev I."/>
        </authorList>
    </citation>
    <scope>NUCLEOTIDE SEQUENCE [LARGE SCALE GENOMIC DNA]</scope>
    <source>
        <strain evidence="3">CBS 304.66</strain>
    </source>
</reference>
<evidence type="ECO:0000313" key="2">
    <source>
        <dbReference type="EMBL" id="KAF2263988.1"/>
    </source>
</evidence>